<feature type="transmembrane region" description="Helical" evidence="6">
    <location>
        <begin position="146"/>
        <end position="171"/>
    </location>
</feature>
<evidence type="ECO:0000256" key="4">
    <source>
        <dbReference type="ARBA" id="ARBA00022989"/>
    </source>
</evidence>
<evidence type="ECO:0000256" key="1">
    <source>
        <dbReference type="ARBA" id="ARBA00004651"/>
    </source>
</evidence>
<keyword evidence="8" id="KW-1185">Reference proteome</keyword>
<protein>
    <submittedName>
        <fullName evidence="7">Polysaccharide biosynthesis C-terminal domain-containing protein</fullName>
    </submittedName>
</protein>
<dbReference type="GO" id="GO:0005886">
    <property type="term" value="C:plasma membrane"/>
    <property type="evidence" value="ECO:0007669"/>
    <property type="project" value="UniProtKB-SubCell"/>
</dbReference>
<feature type="transmembrane region" description="Helical" evidence="6">
    <location>
        <begin position="373"/>
        <end position="394"/>
    </location>
</feature>
<reference evidence="7" key="1">
    <citation type="submission" date="2021-06" db="EMBL/GenBank/DDBJ databases">
        <title>44 bacteria genomes isolated from Dapeng, Shenzhen.</title>
        <authorList>
            <person name="Zheng W."/>
            <person name="Yu S."/>
            <person name="Huang Y."/>
        </authorList>
    </citation>
    <scope>NUCLEOTIDE SEQUENCE</scope>
    <source>
        <strain evidence="7">DP5N28-2</strain>
    </source>
</reference>
<accession>A0A953HWR6</accession>
<gene>
    <name evidence="7" type="ORF">KUV50_17310</name>
</gene>
<comment type="subcellular location">
    <subcellularLocation>
        <location evidence="1">Cell membrane</location>
        <topology evidence="1">Multi-pass membrane protein</topology>
    </subcellularLocation>
</comment>
<name>A0A953HWR6_9BACT</name>
<feature type="transmembrane region" description="Helical" evidence="6">
    <location>
        <begin position="78"/>
        <end position="102"/>
    </location>
</feature>
<keyword evidence="5 6" id="KW-0472">Membrane</keyword>
<proteinExistence type="predicted"/>
<evidence type="ECO:0000256" key="6">
    <source>
        <dbReference type="SAM" id="Phobius"/>
    </source>
</evidence>
<organism evidence="7 8">
    <name type="scientific">Membranihabitans marinus</name>
    <dbReference type="NCBI Taxonomy" id="1227546"/>
    <lineage>
        <taxon>Bacteria</taxon>
        <taxon>Pseudomonadati</taxon>
        <taxon>Bacteroidota</taxon>
        <taxon>Saprospiria</taxon>
        <taxon>Saprospirales</taxon>
        <taxon>Saprospiraceae</taxon>
        <taxon>Membranihabitans</taxon>
    </lineage>
</organism>
<feature type="transmembrane region" description="Helical" evidence="6">
    <location>
        <begin position="42"/>
        <end position="66"/>
    </location>
</feature>
<feature type="transmembrane region" description="Helical" evidence="6">
    <location>
        <begin position="122"/>
        <end position="139"/>
    </location>
</feature>
<dbReference type="EMBL" id="JAHVHU010000019">
    <property type="protein sequence ID" value="MBY5959915.1"/>
    <property type="molecule type" value="Genomic_DNA"/>
</dbReference>
<evidence type="ECO:0000256" key="3">
    <source>
        <dbReference type="ARBA" id="ARBA00022692"/>
    </source>
</evidence>
<evidence type="ECO:0000313" key="7">
    <source>
        <dbReference type="EMBL" id="MBY5959915.1"/>
    </source>
</evidence>
<keyword evidence="2" id="KW-1003">Cell membrane</keyword>
<feature type="transmembrane region" description="Helical" evidence="6">
    <location>
        <begin position="431"/>
        <end position="448"/>
    </location>
</feature>
<feature type="transmembrane region" description="Helical" evidence="6">
    <location>
        <begin position="400"/>
        <end position="419"/>
    </location>
</feature>
<keyword evidence="4 6" id="KW-1133">Transmembrane helix</keyword>
<evidence type="ECO:0000256" key="5">
    <source>
        <dbReference type="ARBA" id="ARBA00023136"/>
    </source>
</evidence>
<evidence type="ECO:0000256" key="2">
    <source>
        <dbReference type="ARBA" id="ARBA00022475"/>
    </source>
</evidence>
<dbReference type="Proteomes" id="UP000753961">
    <property type="component" value="Unassembled WGS sequence"/>
</dbReference>
<feature type="transmembrane region" description="Helical" evidence="6">
    <location>
        <begin position="183"/>
        <end position="201"/>
    </location>
</feature>
<dbReference type="RefSeq" id="WP_222581451.1">
    <property type="nucleotide sequence ID" value="NZ_JAHVHU010000019.1"/>
</dbReference>
<dbReference type="AlphaFoldDB" id="A0A953HWR6"/>
<feature type="transmembrane region" description="Helical" evidence="6">
    <location>
        <begin position="12"/>
        <end position="30"/>
    </location>
</feature>
<dbReference type="PANTHER" id="PTHR30250">
    <property type="entry name" value="PST FAMILY PREDICTED COLANIC ACID TRANSPORTER"/>
    <property type="match status" value="1"/>
</dbReference>
<comment type="caution">
    <text evidence="7">The sequence shown here is derived from an EMBL/GenBank/DDBJ whole genome shotgun (WGS) entry which is preliminary data.</text>
</comment>
<evidence type="ECO:0000313" key="8">
    <source>
        <dbReference type="Proteomes" id="UP000753961"/>
    </source>
</evidence>
<keyword evidence="3 6" id="KW-0812">Transmembrane</keyword>
<sequence>MGVIKRQGIKQTIVSYLGVTIGFVSTLFIYPLEESMYGIAKFMLGTAGLIGPVLSLGIDSLVIRFFPEFKNKNKSHFGFLGLLVLLATLSFLMATSILFLFKNDFYVLLEWLRMDVDVFSDNILEITTLTFLLILITILTKYISNFRLIVVPGIVNSLFFKIGLPILILLFHYQTISIPGFKWGLIIIHGIIVFSLLIYIHKIGELHLKPMTSILTRRRISSMVRYSLYGMVGNFGSNIAFRVDAIMTATLLSFRSTGIYGIAENITNVIITPYQSMSSIASPIISQNMKSEKFAEVNKLYKSSSLILMIAGITLLTCVYVSIDDIFRLSNKYDTLVMGKNVVLLLGIAKVFDMTTGLNSQIINYSPFYSFNLYMVITLGILNIYFNFTFIPIYQLNGAALATLLSLTLYNLLKFVFVWKKFDMQPFSWKHVWVLLIGILAYLVGHFIPKTGYLLLTIALKSGITLSIIASLVLYFKISPDLNQLIYRLLKWRK</sequence>
<feature type="transmembrane region" description="Helical" evidence="6">
    <location>
        <begin position="454"/>
        <end position="476"/>
    </location>
</feature>
<dbReference type="PANTHER" id="PTHR30250:SF11">
    <property type="entry name" value="O-ANTIGEN TRANSPORTER-RELATED"/>
    <property type="match status" value="1"/>
</dbReference>
<feature type="transmembrane region" description="Helical" evidence="6">
    <location>
        <begin position="306"/>
        <end position="323"/>
    </location>
</feature>
<dbReference type="InterPro" id="IPR050833">
    <property type="entry name" value="Poly_Biosynth_Transport"/>
</dbReference>